<organism evidence="1 2">
    <name type="scientific">Leptospira terpstrae serovar Hualin str. LT 11-33 = ATCC 700639</name>
    <dbReference type="NCBI Taxonomy" id="1257025"/>
    <lineage>
        <taxon>Bacteria</taxon>
        <taxon>Pseudomonadati</taxon>
        <taxon>Spirochaetota</taxon>
        <taxon>Spirochaetia</taxon>
        <taxon>Leptospirales</taxon>
        <taxon>Leptospiraceae</taxon>
        <taxon>Leptospira</taxon>
    </lineage>
</organism>
<gene>
    <name evidence="1" type="ORF">LEP1GSC203_2627</name>
</gene>
<evidence type="ECO:0000313" key="2">
    <source>
        <dbReference type="Proteomes" id="UP000012371"/>
    </source>
</evidence>
<keyword evidence="2" id="KW-1185">Reference proteome</keyword>
<dbReference type="STRING" id="1257025.LEP1GSC203_2627"/>
<protein>
    <submittedName>
        <fullName evidence="1">Uncharacterized protein</fullName>
    </submittedName>
</protein>
<accession>N1W2Y1</accession>
<dbReference type="OrthoDB" id="329956at2"/>
<dbReference type="Proteomes" id="UP000012371">
    <property type="component" value="Unassembled WGS sequence"/>
</dbReference>
<reference evidence="1" key="1">
    <citation type="submission" date="2013-03" db="EMBL/GenBank/DDBJ databases">
        <authorList>
            <person name="Harkins D.M."/>
            <person name="Durkin A.S."/>
            <person name="Brinkac L.M."/>
            <person name="Haft D.H."/>
            <person name="Selengut J.D."/>
            <person name="Sanka R."/>
            <person name="DePew J."/>
            <person name="Purushe J."/>
            <person name="Hartskeerl R.A."/>
            <person name="Ahmed A."/>
            <person name="van der Linden H."/>
            <person name="Goris M.G.A."/>
            <person name="Vinetz J.M."/>
            <person name="Sutton G.G."/>
            <person name="Nierman W.C."/>
            <person name="Fouts D.E."/>
        </authorList>
    </citation>
    <scope>NUCLEOTIDE SEQUENCE [LARGE SCALE GENOMIC DNA]</scope>
    <source>
        <strain evidence="1">LT 11-33</strain>
    </source>
</reference>
<dbReference type="AlphaFoldDB" id="N1W2Y1"/>
<proteinExistence type="predicted"/>
<dbReference type="EMBL" id="AOGW02000002">
    <property type="protein sequence ID" value="EMY63352.1"/>
    <property type="molecule type" value="Genomic_DNA"/>
</dbReference>
<sequence>MNFLIKIPFLIFFIILFGFTLQCAEKKSFVKLVSKENDSGLLYLVRPDHPALSLWDYECLLSRYPDKFSSRIQPIPIYKLELENSSLGYLRLQEGTYRLDVVGKSDATKVFQIKKGEEKYIELKIFSETKLSRSELTFREIDRETTLSEILSVPVFAEHQFQSVQMPIE</sequence>
<dbReference type="RefSeq" id="WP_002971670.1">
    <property type="nucleotide sequence ID" value="NZ_AOGW02000002.1"/>
</dbReference>
<evidence type="ECO:0000313" key="1">
    <source>
        <dbReference type="EMBL" id="EMY63352.1"/>
    </source>
</evidence>
<name>N1W2Y1_9LEPT</name>
<comment type="caution">
    <text evidence="1">The sequence shown here is derived from an EMBL/GenBank/DDBJ whole genome shotgun (WGS) entry which is preliminary data.</text>
</comment>